<proteinExistence type="predicted"/>
<name>A0A2A9PJ57_OPHUN</name>
<dbReference type="EMBL" id="LAZP02000099">
    <property type="protein sequence ID" value="PFH60927.1"/>
    <property type="molecule type" value="Genomic_DNA"/>
</dbReference>
<reference evidence="2 3" key="2">
    <citation type="journal article" date="2017" name="Sci. Rep.">
        <title>Ant-infecting Ophiocordyceps genomes reveal a high diversity of potential behavioral manipulation genes and a possible major role for enterotoxins.</title>
        <authorList>
            <person name="de Bekker C."/>
            <person name="Ohm R.A."/>
            <person name="Evans H.C."/>
            <person name="Brachmann A."/>
            <person name="Hughes D.P."/>
        </authorList>
    </citation>
    <scope>NUCLEOTIDE SEQUENCE [LARGE SCALE GENOMIC DNA]</scope>
    <source>
        <strain evidence="2 3">SC16a</strain>
    </source>
</reference>
<reference evidence="2 3" key="1">
    <citation type="journal article" date="2015" name="BMC Genomics">
        <title>Gene expression during zombie ant biting behavior reflects the complexity underlying fungal parasitic behavioral manipulation.</title>
        <authorList>
            <person name="de Bekker C."/>
            <person name="Ohm R.A."/>
            <person name="Loreto R.G."/>
            <person name="Sebastian A."/>
            <person name="Albert I."/>
            <person name="Merrow M."/>
            <person name="Brachmann A."/>
            <person name="Hughes D.P."/>
        </authorList>
    </citation>
    <scope>NUCLEOTIDE SEQUENCE [LARGE SCALE GENOMIC DNA]</scope>
    <source>
        <strain evidence="2 3">SC16a</strain>
    </source>
</reference>
<comment type="caution">
    <text evidence="2">The sequence shown here is derived from an EMBL/GenBank/DDBJ whole genome shotgun (WGS) entry which is preliminary data.</text>
</comment>
<organism evidence="2 3">
    <name type="scientific">Ophiocordyceps unilateralis</name>
    <name type="common">Zombie-ant fungus</name>
    <name type="synonym">Torrubia unilateralis</name>
    <dbReference type="NCBI Taxonomy" id="268505"/>
    <lineage>
        <taxon>Eukaryota</taxon>
        <taxon>Fungi</taxon>
        <taxon>Dikarya</taxon>
        <taxon>Ascomycota</taxon>
        <taxon>Pezizomycotina</taxon>
        <taxon>Sordariomycetes</taxon>
        <taxon>Hypocreomycetidae</taxon>
        <taxon>Hypocreales</taxon>
        <taxon>Ophiocordycipitaceae</taxon>
        <taxon>Ophiocordyceps</taxon>
    </lineage>
</organism>
<feature type="region of interest" description="Disordered" evidence="1">
    <location>
        <begin position="81"/>
        <end position="107"/>
    </location>
</feature>
<evidence type="ECO:0000313" key="2">
    <source>
        <dbReference type="EMBL" id="PFH60927.1"/>
    </source>
</evidence>
<protein>
    <submittedName>
        <fullName evidence="2">Uncharacterized protein</fullName>
    </submittedName>
</protein>
<keyword evidence="3" id="KW-1185">Reference proteome</keyword>
<accession>A0A2A9PJ57</accession>
<gene>
    <name evidence="2" type="ORF">XA68_18547</name>
</gene>
<evidence type="ECO:0000256" key="1">
    <source>
        <dbReference type="SAM" id="MobiDB-lite"/>
    </source>
</evidence>
<sequence length="126" mass="14088">MLRLRRTRQAPGNLVKPREARCAGIVYWLMPPVSVRLCWLGLEFNRTTSASVARHKRGQIVEANPPCSTCCLPPLLDGEKLVAPKTPSQSAGGKKKQERKSDLRRASEAWHIDIEPWSGGWSLSSR</sequence>
<dbReference type="AlphaFoldDB" id="A0A2A9PJ57"/>
<evidence type="ECO:0000313" key="3">
    <source>
        <dbReference type="Proteomes" id="UP000037136"/>
    </source>
</evidence>
<dbReference type="Proteomes" id="UP000037136">
    <property type="component" value="Unassembled WGS sequence"/>
</dbReference>